<dbReference type="PANTHER" id="PTHR31339">
    <property type="entry name" value="PECTIN LYASE-RELATED"/>
    <property type="match status" value="1"/>
</dbReference>
<name>A0A9D1KI21_9BACT</name>
<proteinExistence type="inferred from homology"/>
<dbReference type="GO" id="GO:0005975">
    <property type="term" value="P:carbohydrate metabolic process"/>
    <property type="evidence" value="ECO:0007669"/>
    <property type="project" value="InterPro"/>
</dbReference>
<comment type="similarity">
    <text evidence="1 4">Belongs to the glycosyl hydrolase 28 family.</text>
</comment>
<dbReference type="Gene3D" id="2.160.20.10">
    <property type="entry name" value="Single-stranded right-handed beta-helix, Pectin lyase-like"/>
    <property type="match status" value="1"/>
</dbReference>
<keyword evidence="3 4" id="KW-0326">Glycosidase</keyword>
<dbReference type="InterPro" id="IPR011050">
    <property type="entry name" value="Pectin_lyase_fold/virulence"/>
</dbReference>
<dbReference type="Proteomes" id="UP000886881">
    <property type="component" value="Unassembled WGS sequence"/>
</dbReference>
<evidence type="ECO:0000256" key="3">
    <source>
        <dbReference type="ARBA" id="ARBA00023295"/>
    </source>
</evidence>
<dbReference type="InterPro" id="IPR000743">
    <property type="entry name" value="Glyco_hydro_28"/>
</dbReference>
<dbReference type="InterPro" id="IPR051801">
    <property type="entry name" value="GH28_Enzymes"/>
</dbReference>
<keyword evidence="5" id="KW-0732">Signal</keyword>
<evidence type="ECO:0000313" key="6">
    <source>
        <dbReference type="EMBL" id="HIT47542.1"/>
    </source>
</evidence>
<reference evidence="6" key="2">
    <citation type="journal article" date="2021" name="PeerJ">
        <title>Extensive microbial diversity within the chicken gut microbiome revealed by metagenomics and culture.</title>
        <authorList>
            <person name="Gilroy R."/>
            <person name="Ravi A."/>
            <person name="Getino M."/>
            <person name="Pursley I."/>
            <person name="Horton D.L."/>
            <person name="Alikhan N.F."/>
            <person name="Baker D."/>
            <person name="Gharbi K."/>
            <person name="Hall N."/>
            <person name="Watson M."/>
            <person name="Adriaenssens E.M."/>
            <person name="Foster-Nyarko E."/>
            <person name="Jarju S."/>
            <person name="Secka A."/>
            <person name="Antonio M."/>
            <person name="Oren A."/>
            <person name="Chaudhuri R.R."/>
            <person name="La Ragione R."/>
            <person name="Hildebrand F."/>
            <person name="Pallen M.J."/>
        </authorList>
    </citation>
    <scope>NUCLEOTIDE SEQUENCE</scope>
    <source>
        <strain evidence="6">ChiHecec2B26-709</strain>
    </source>
</reference>
<organism evidence="6 7">
    <name type="scientific">Candidatus Cryptobacteroides merdipullorum</name>
    <dbReference type="NCBI Taxonomy" id="2840771"/>
    <lineage>
        <taxon>Bacteria</taxon>
        <taxon>Pseudomonadati</taxon>
        <taxon>Bacteroidota</taxon>
        <taxon>Bacteroidia</taxon>
        <taxon>Bacteroidales</taxon>
        <taxon>Candidatus Cryptobacteroides</taxon>
    </lineage>
</organism>
<evidence type="ECO:0000256" key="5">
    <source>
        <dbReference type="SAM" id="SignalP"/>
    </source>
</evidence>
<sequence length="459" mass="51851">MDNRKLITLAAAALLCCASAAQTVVTAPEAPFEFEALVMYDFPDREFPITRYGARRDDPEATTEAFAKAMKACSKAGGGKVVVPEGEWLSGPVHFSSNCLLWLDEGSKLVFEDDPELYLPAVRTSWEGTECMNYSPLIYAYECENVGIAGPGTIAPKMDFWRTWFDRPDAHIQATRQLYAMCSTGVPVEHRRMEEGEANMRPHLIQFNRCTNVRLNDFKIRESPFWTIHLYMCSDVWANGLDVYAHGHNNDGIDIEMTRHAVIENCRFDQGDDAVVLKAGRNQDAWRLAQPTEDIVVRDCEVVKGHCLLGIGSEMSAGVRRVYMHDCHTTDSVFRLFYIKTNHRRGGFIEDIFVENVSAASTQRVLEIDTDVMYQWRDIVPTFETAITRIRNIGIRNASCGHADAVYELKGDERDPISGVSIENVHVDTVSQFINNIEFTRDLTVRNISWDEGPAQKTE</sequence>
<feature type="chain" id="PRO_5038690756" evidence="5">
    <location>
        <begin position="21"/>
        <end position="459"/>
    </location>
</feature>
<feature type="signal peptide" evidence="5">
    <location>
        <begin position="1"/>
        <end position="20"/>
    </location>
</feature>
<protein>
    <submittedName>
        <fullName evidence="6">Glycoside hydrolase family 28 protein</fullName>
    </submittedName>
</protein>
<dbReference type="EMBL" id="DVLC01000122">
    <property type="protein sequence ID" value="HIT47542.1"/>
    <property type="molecule type" value="Genomic_DNA"/>
</dbReference>
<evidence type="ECO:0000313" key="7">
    <source>
        <dbReference type="Proteomes" id="UP000886881"/>
    </source>
</evidence>
<evidence type="ECO:0000256" key="2">
    <source>
        <dbReference type="ARBA" id="ARBA00022801"/>
    </source>
</evidence>
<comment type="caution">
    <text evidence="6">The sequence shown here is derived from an EMBL/GenBank/DDBJ whole genome shotgun (WGS) entry which is preliminary data.</text>
</comment>
<dbReference type="Pfam" id="PF00295">
    <property type="entry name" value="Glyco_hydro_28"/>
    <property type="match status" value="1"/>
</dbReference>
<dbReference type="InterPro" id="IPR012334">
    <property type="entry name" value="Pectin_lyas_fold"/>
</dbReference>
<reference evidence="6" key="1">
    <citation type="submission" date="2020-10" db="EMBL/GenBank/DDBJ databases">
        <authorList>
            <person name="Gilroy R."/>
        </authorList>
    </citation>
    <scope>NUCLEOTIDE SEQUENCE</scope>
    <source>
        <strain evidence="6">ChiHecec2B26-709</strain>
    </source>
</reference>
<dbReference type="PANTHER" id="PTHR31339:SF9">
    <property type="entry name" value="PLASMIN AND FIBRONECTIN-BINDING PROTEIN A"/>
    <property type="match status" value="1"/>
</dbReference>
<dbReference type="GO" id="GO:0004650">
    <property type="term" value="F:polygalacturonase activity"/>
    <property type="evidence" value="ECO:0007669"/>
    <property type="project" value="InterPro"/>
</dbReference>
<evidence type="ECO:0000256" key="4">
    <source>
        <dbReference type="RuleBase" id="RU361169"/>
    </source>
</evidence>
<gene>
    <name evidence="6" type="ORF">IAC35_06765</name>
</gene>
<dbReference type="SUPFAM" id="SSF51126">
    <property type="entry name" value="Pectin lyase-like"/>
    <property type="match status" value="1"/>
</dbReference>
<dbReference type="AlphaFoldDB" id="A0A9D1KI21"/>
<keyword evidence="2 4" id="KW-0378">Hydrolase</keyword>
<evidence type="ECO:0000256" key="1">
    <source>
        <dbReference type="ARBA" id="ARBA00008834"/>
    </source>
</evidence>
<accession>A0A9D1KI21</accession>